<dbReference type="AlphaFoldDB" id="A0AAV2R7Y3"/>
<feature type="non-terminal residue" evidence="1">
    <location>
        <position position="261"/>
    </location>
</feature>
<comment type="caution">
    <text evidence="1">The sequence shown here is derived from an EMBL/GenBank/DDBJ whole genome shotgun (WGS) entry which is preliminary data.</text>
</comment>
<sequence length="261" mass="28772">MPGDACIRPRGMLHSFSRTLDTWLTGSGMVLILAMVVNPLPGAQPHDCILYQVTHDQPSPTLVVPGNSSETLISLDLLFDNATASVNISDGDSFSSCQIIVSKANGTLGGNCFKERDIPPKFDQVDGMNTIVLSRRDRLLMLQIYGDNSKTILLSLQVPTLDKSLQVQVNSDTIINTAFNCPTNCFQFTNAIIHSKENLTLSALQIGVGEDGHATSVIKILHGETWNENMDYTFTYPYNGTKDDDDNEWKKFYAASDYKTQ</sequence>
<keyword evidence="2" id="KW-1185">Reference proteome</keyword>
<reference evidence="1 2" key="1">
    <citation type="submission" date="2024-05" db="EMBL/GenBank/DDBJ databases">
        <authorList>
            <person name="Wallberg A."/>
        </authorList>
    </citation>
    <scope>NUCLEOTIDE SEQUENCE [LARGE SCALE GENOMIC DNA]</scope>
</reference>
<protein>
    <submittedName>
        <fullName evidence="1">Uncharacterized protein</fullName>
    </submittedName>
</protein>
<evidence type="ECO:0000313" key="2">
    <source>
        <dbReference type="Proteomes" id="UP001497623"/>
    </source>
</evidence>
<dbReference type="Proteomes" id="UP001497623">
    <property type="component" value="Unassembled WGS sequence"/>
</dbReference>
<organism evidence="1 2">
    <name type="scientific">Meganyctiphanes norvegica</name>
    <name type="common">Northern krill</name>
    <name type="synonym">Thysanopoda norvegica</name>
    <dbReference type="NCBI Taxonomy" id="48144"/>
    <lineage>
        <taxon>Eukaryota</taxon>
        <taxon>Metazoa</taxon>
        <taxon>Ecdysozoa</taxon>
        <taxon>Arthropoda</taxon>
        <taxon>Crustacea</taxon>
        <taxon>Multicrustacea</taxon>
        <taxon>Malacostraca</taxon>
        <taxon>Eumalacostraca</taxon>
        <taxon>Eucarida</taxon>
        <taxon>Euphausiacea</taxon>
        <taxon>Euphausiidae</taxon>
        <taxon>Meganyctiphanes</taxon>
    </lineage>
</organism>
<evidence type="ECO:0000313" key="1">
    <source>
        <dbReference type="EMBL" id="CAL4116785.1"/>
    </source>
</evidence>
<accession>A0AAV2R7Y3</accession>
<dbReference type="EMBL" id="CAXKWB010016658">
    <property type="protein sequence ID" value="CAL4116785.1"/>
    <property type="molecule type" value="Genomic_DNA"/>
</dbReference>
<proteinExistence type="predicted"/>
<name>A0AAV2R7Y3_MEGNR</name>
<gene>
    <name evidence="1" type="ORF">MNOR_LOCUS21046</name>
</gene>